<feature type="non-terminal residue" evidence="2">
    <location>
        <position position="1"/>
    </location>
</feature>
<reference evidence="2 3" key="1">
    <citation type="submission" date="2018-08" db="EMBL/GenBank/DDBJ databases">
        <title>Recombination of ecologically and evolutionarily significant loci maintains genetic cohesion in the Pseudomonas syringae species complex.</title>
        <authorList>
            <person name="Dillon M."/>
            <person name="Thakur S."/>
            <person name="Almeida R.N.D."/>
            <person name="Weir B.S."/>
            <person name="Guttman D.S."/>
        </authorList>
    </citation>
    <scope>NUCLEOTIDE SEQUENCE [LARGE SCALE GENOMIC DNA]</scope>
    <source>
        <strain evidence="2 3">88_10</strain>
    </source>
</reference>
<evidence type="ECO:0000259" key="1">
    <source>
        <dbReference type="Pfam" id="PF00144"/>
    </source>
</evidence>
<dbReference type="InterPro" id="IPR050789">
    <property type="entry name" value="Diverse_Enzym_Activities"/>
</dbReference>
<evidence type="ECO:0000313" key="3">
    <source>
        <dbReference type="Proteomes" id="UP000282378"/>
    </source>
</evidence>
<dbReference type="PANTHER" id="PTHR43283">
    <property type="entry name" value="BETA-LACTAMASE-RELATED"/>
    <property type="match status" value="1"/>
</dbReference>
<sequence>EHSDVVVPWWSFTKPVLATAALSLVRDGLIQLDDPVQEGPFTLRQLLKHQAGLADYSELPEYHAAVAEGHIPWPAAEMMQRLDATRLRYAPGTAWRYSK</sequence>
<feature type="non-terminal residue" evidence="2">
    <location>
        <position position="99"/>
    </location>
</feature>
<dbReference type="AlphaFoldDB" id="A0A3M2YIB4"/>
<comment type="caution">
    <text evidence="2">The sequence shown here is derived from an EMBL/GenBank/DDBJ whole genome shotgun (WGS) entry which is preliminary data.</text>
</comment>
<dbReference type="InterPro" id="IPR001466">
    <property type="entry name" value="Beta-lactam-related"/>
</dbReference>
<name>A0A3M2YIB4_PSEYM</name>
<proteinExistence type="predicted"/>
<organism evidence="2 3">
    <name type="scientific">Pseudomonas syringae pv. maculicola</name>
    <dbReference type="NCBI Taxonomy" id="59511"/>
    <lineage>
        <taxon>Bacteria</taxon>
        <taxon>Pseudomonadati</taxon>
        <taxon>Pseudomonadota</taxon>
        <taxon>Gammaproteobacteria</taxon>
        <taxon>Pseudomonadales</taxon>
        <taxon>Pseudomonadaceae</taxon>
        <taxon>Pseudomonas</taxon>
    </lineage>
</organism>
<accession>A0A3M2YIB4</accession>
<gene>
    <name evidence="2" type="ORF">APX70_05851</name>
</gene>
<dbReference type="EMBL" id="RBNL01002292">
    <property type="protein sequence ID" value="RML75395.1"/>
    <property type="molecule type" value="Genomic_DNA"/>
</dbReference>
<evidence type="ECO:0000313" key="2">
    <source>
        <dbReference type="EMBL" id="RML75395.1"/>
    </source>
</evidence>
<protein>
    <submittedName>
        <fullName evidence="2">Beta-lactamase</fullName>
    </submittedName>
</protein>
<dbReference type="Proteomes" id="UP000282378">
    <property type="component" value="Unassembled WGS sequence"/>
</dbReference>
<dbReference type="SUPFAM" id="SSF56601">
    <property type="entry name" value="beta-lactamase/transpeptidase-like"/>
    <property type="match status" value="1"/>
</dbReference>
<dbReference type="Pfam" id="PF00144">
    <property type="entry name" value="Beta-lactamase"/>
    <property type="match status" value="1"/>
</dbReference>
<dbReference type="InterPro" id="IPR012338">
    <property type="entry name" value="Beta-lactam/transpept-like"/>
</dbReference>
<feature type="domain" description="Beta-lactamase-related" evidence="1">
    <location>
        <begin position="4"/>
        <end position="98"/>
    </location>
</feature>
<dbReference type="Gene3D" id="3.40.710.10">
    <property type="entry name" value="DD-peptidase/beta-lactamase superfamily"/>
    <property type="match status" value="1"/>
</dbReference>